<dbReference type="EMBL" id="DS028142">
    <property type="protein sequence ID" value="EEY59891.1"/>
    <property type="molecule type" value="Genomic_DNA"/>
</dbReference>
<dbReference type="Proteomes" id="UP000006643">
    <property type="component" value="Unassembled WGS sequence"/>
</dbReference>
<dbReference type="VEuPathDB" id="FungiDB:PITG_13038"/>
<gene>
    <name evidence="1" type="ORF">PITG_13038</name>
</gene>
<dbReference type="eggNOG" id="ENOG502RRXK">
    <property type="taxonomic scope" value="Eukaryota"/>
</dbReference>
<organism evidence="1 2">
    <name type="scientific">Phytophthora infestans (strain T30-4)</name>
    <name type="common">Potato late blight agent</name>
    <dbReference type="NCBI Taxonomy" id="403677"/>
    <lineage>
        <taxon>Eukaryota</taxon>
        <taxon>Sar</taxon>
        <taxon>Stramenopiles</taxon>
        <taxon>Oomycota</taxon>
        <taxon>Peronosporomycetes</taxon>
        <taxon>Peronosporales</taxon>
        <taxon>Peronosporaceae</taxon>
        <taxon>Phytophthora</taxon>
    </lineage>
</organism>
<dbReference type="AlphaFoldDB" id="D0NK54"/>
<accession>D0NK54</accession>
<dbReference type="GeneID" id="9474539"/>
<name>D0NK54_PHYIT</name>
<dbReference type="InParanoid" id="D0NK54"/>
<dbReference type="HOGENOM" id="CLU_103613_0_0_1"/>
<dbReference type="OrthoDB" id="104725at2759"/>
<reference evidence="2" key="1">
    <citation type="journal article" date="2009" name="Nature">
        <title>Genome sequence and analysis of the Irish potato famine pathogen Phytophthora infestans.</title>
        <authorList>
            <consortium name="The Broad Institute Genome Sequencing Platform"/>
            <person name="Haas B.J."/>
            <person name="Kamoun S."/>
            <person name="Zody M.C."/>
            <person name="Jiang R.H."/>
            <person name="Handsaker R.E."/>
            <person name="Cano L.M."/>
            <person name="Grabherr M."/>
            <person name="Kodira C.D."/>
            <person name="Raffaele S."/>
            <person name="Torto-Alalibo T."/>
            <person name="Bozkurt T.O."/>
            <person name="Ah-Fong A.M."/>
            <person name="Alvarado L."/>
            <person name="Anderson V.L."/>
            <person name="Armstrong M.R."/>
            <person name="Avrova A."/>
            <person name="Baxter L."/>
            <person name="Beynon J."/>
            <person name="Boevink P.C."/>
            <person name="Bollmann S.R."/>
            <person name="Bos J.I."/>
            <person name="Bulone V."/>
            <person name="Cai G."/>
            <person name="Cakir C."/>
            <person name="Carrington J.C."/>
            <person name="Chawner M."/>
            <person name="Conti L."/>
            <person name="Costanzo S."/>
            <person name="Ewan R."/>
            <person name="Fahlgren N."/>
            <person name="Fischbach M.A."/>
            <person name="Fugelstad J."/>
            <person name="Gilroy E.M."/>
            <person name="Gnerre S."/>
            <person name="Green P.J."/>
            <person name="Grenville-Briggs L.J."/>
            <person name="Griffith J."/>
            <person name="Grunwald N.J."/>
            <person name="Horn K."/>
            <person name="Horner N.R."/>
            <person name="Hu C.H."/>
            <person name="Huitema E."/>
            <person name="Jeong D.H."/>
            <person name="Jones A.M."/>
            <person name="Jones J.D."/>
            <person name="Jones R.W."/>
            <person name="Karlsson E.K."/>
            <person name="Kunjeti S.G."/>
            <person name="Lamour K."/>
            <person name="Liu Z."/>
            <person name="Ma L."/>
            <person name="Maclean D."/>
            <person name="Chibucos M.C."/>
            <person name="McDonald H."/>
            <person name="McWalters J."/>
            <person name="Meijer H.J."/>
            <person name="Morgan W."/>
            <person name="Morris P.F."/>
            <person name="Munro C.A."/>
            <person name="O'Neill K."/>
            <person name="Ospina-Giraldo M."/>
            <person name="Pinzon A."/>
            <person name="Pritchard L."/>
            <person name="Ramsahoye B."/>
            <person name="Ren Q."/>
            <person name="Restrepo S."/>
            <person name="Roy S."/>
            <person name="Sadanandom A."/>
            <person name="Savidor A."/>
            <person name="Schornack S."/>
            <person name="Schwartz D.C."/>
            <person name="Schumann U.D."/>
            <person name="Schwessinger B."/>
            <person name="Seyer L."/>
            <person name="Sharpe T."/>
            <person name="Silvar C."/>
            <person name="Song J."/>
            <person name="Studholme D.J."/>
            <person name="Sykes S."/>
            <person name="Thines M."/>
            <person name="van de Vondervoort P.J."/>
            <person name="Phuntumart V."/>
            <person name="Wawra S."/>
            <person name="Weide R."/>
            <person name="Win J."/>
            <person name="Young C."/>
            <person name="Zhou S."/>
            <person name="Fry W."/>
            <person name="Meyers B.C."/>
            <person name="van West P."/>
            <person name="Ristaino J."/>
            <person name="Govers F."/>
            <person name="Birch P.R."/>
            <person name="Whisson S.C."/>
            <person name="Judelson H.S."/>
            <person name="Nusbaum C."/>
        </authorList>
    </citation>
    <scope>NUCLEOTIDE SEQUENCE [LARGE SCALE GENOMIC DNA]</scope>
    <source>
        <strain evidence="2">T30-4</strain>
    </source>
</reference>
<protein>
    <recommendedName>
        <fullName evidence="3">Secreted RxLR effector peptide protein</fullName>
    </recommendedName>
</protein>
<evidence type="ECO:0000313" key="2">
    <source>
        <dbReference type="Proteomes" id="UP000006643"/>
    </source>
</evidence>
<evidence type="ECO:0000313" key="1">
    <source>
        <dbReference type="EMBL" id="EEY59891.1"/>
    </source>
</evidence>
<dbReference type="OMA" id="NWESAIV"/>
<sequence length="222" mass="24108">MYWIVEIPRCTTRLGAPDFWPETCAERRSHTRAFLHFHAGLEATSTGKKNWSALQPFFVLVSAIFAVNCFSITCAKEQVTLTLLDDAVEGAVGKVSQNSGKLRGATSATATGNALVKAQEAVKLGSTSTKNWESAIVKFESGAKLKPLDTTSGKWKGDFEKLKAVGQFKNADEKQFVKLTEDVAQEVAKNPSKWRHIKKVLEITYGVGLAALIAVGLNSMAS</sequence>
<dbReference type="RefSeq" id="XP_002900576.1">
    <property type="nucleotide sequence ID" value="XM_002900530.1"/>
</dbReference>
<evidence type="ECO:0008006" key="3">
    <source>
        <dbReference type="Google" id="ProtNLM"/>
    </source>
</evidence>
<proteinExistence type="predicted"/>
<keyword evidence="2" id="KW-1185">Reference proteome</keyword>
<dbReference type="KEGG" id="pif:PITG_13038"/>